<proteinExistence type="predicted"/>
<name>A0A9D5A8G8_PEA</name>
<reference evidence="7 8" key="1">
    <citation type="journal article" date="2022" name="Nat. Genet.">
        <title>Improved pea reference genome and pan-genome highlight genomic features and evolutionary characteristics.</title>
        <authorList>
            <person name="Yang T."/>
            <person name="Liu R."/>
            <person name="Luo Y."/>
            <person name="Hu S."/>
            <person name="Wang D."/>
            <person name="Wang C."/>
            <person name="Pandey M.K."/>
            <person name="Ge S."/>
            <person name="Xu Q."/>
            <person name="Li N."/>
            <person name="Li G."/>
            <person name="Huang Y."/>
            <person name="Saxena R.K."/>
            <person name="Ji Y."/>
            <person name="Li M."/>
            <person name="Yan X."/>
            <person name="He Y."/>
            <person name="Liu Y."/>
            <person name="Wang X."/>
            <person name="Xiang C."/>
            <person name="Varshney R.K."/>
            <person name="Ding H."/>
            <person name="Gao S."/>
            <person name="Zong X."/>
        </authorList>
    </citation>
    <scope>NUCLEOTIDE SEQUENCE [LARGE SCALE GENOMIC DNA]</scope>
    <source>
        <strain evidence="7 8">cv. Zhongwan 6</strain>
    </source>
</reference>
<dbReference type="Pfam" id="PF14379">
    <property type="entry name" value="Myb_CC_LHEQLE"/>
    <property type="match status" value="1"/>
</dbReference>
<evidence type="ECO:0000313" key="8">
    <source>
        <dbReference type="Proteomes" id="UP001058974"/>
    </source>
</evidence>
<gene>
    <name evidence="7" type="ORF">KIW84_062533</name>
</gene>
<dbReference type="GO" id="GO:0005634">
    <property type="term" value="C:nucleus"/>
    <property type="evidence" value="ECO:0007669"/>
    <property type="project" value="UniProtKB-SubCell"/>
</dbReference>
<feature type="signal peptide" evidence="5">
    <location>
        <begin position="1"/>
        <end position="18"/>
    </location>
</feature>
<evidence type="ECO:0000256" key="4">
    <source>
        <dbReference type="ARBA" id="ARBA00023242"/>
    </source>
</evidence>
<evidence type="ECO:0000313" key="7">
    <source>
        <dbReference type="EMBL" id="KAI5396365.1"/>
    </source>
</evidence>
<dbReference type="Proteomes" id="UP001058974">
    <property type="component" value="Chromosome 6"/>
</dbReference>
<organism evidence="7 8">
    <name type="scientific">Pisum sativum</name>
    <name type="common">Garden pea</name>
    <name type="synonym">Lathyrus oleraceus</name>
    <dbReference type="NCBI Taxonomy" id="3888"/>
    <lineage>
        <taxon>Eukaryota</taxon>
        <taxon>Viridiplantae</taxon>
        <taxon>Streptophyta</taxon>
        <taxon>Embryophyta</taxon>
        <taxon>Tracheophyta</taxon>
        <taxon>Spermatophyta</taxon>
        <taxon>Magnoliopsida</taxon>
        <taxon>eudicotyledons</taxon>
        <taxon>Gunneridae</taxon>
        <taxon>Pentapetalae</taxon>
        <taxon>rosids</taxon>
        <taxon>fabids</taxon>
        <taxon>Fabales</taxon>
        <taxon>Fabaceae</taxon>
        <taxon>Papilionoideae</taxon>
        <taxon>50 kb inversion clade</taxon>
        <taxon>NPAAA clade</taxon>
        <taxon>Hologalegina</taxon>
        <taxon>IRL clade</taxon>
        <taxon>Fabeae</taxon>
        <taxon>Lathyrus</taxon>
    </lineage>
</organism>
<dbReference type="InterPro" id="IPR006447">
    <property type="entry name" value="Myb_dom_plants"/>
</dbReference>
<keyword evidence="3" id="KW-0804">Transcription</keyword>
<dbReference type="GO" id="GO:0003700">
    <property type="term" value="F:DNA-binding transcription factor activity"/>
    <property type="evidence" value="ECO:0007669"/>
    <property type="project" value="InterPro"/>
</dbReference>
<sequence length="171" mass="19803">MFSFSLLYLYLVSDYVLGGLIVEATPKAILRLMELDGLTIFHVKSHLQKYRIAKYMPEPTQGKYEKRTHVENAHLDVKSGLQIREALQLQLDVQRRLHEQLEIQRKLQLRIEEQGKQLKMMFDQQQKTNIGQLNTQNLDNTSNIDTQISLKDIEVSSFEASGNSLFPLKIS</sequence>
<dbReference type="EMBL" id="JAMSHJ010000006">
    <property type="protein sequence ID" value="KAI5396365.1"/>
    <property type="molecule type" value="Genomic_DNA"/>
</dbReference>
<dbReference type="NCBIfam" id="TIGR01557">
    <property type="entry name" value="myb_SHAQKYF"/>
    <property type="match status" value="1"/>
</dbReference>
<evidence type="ECO:0000256" key="2">
    <source>
        <dbReference type="ARBA" id="ARBA00023015"/>
    </source>
</evidence>
<evidence type="ECO:0000259" key="6">
    <source>
        <dbReference type="Pfam" id="PF14379"/>
    </source>
</evidence>
<comment type="subcellular location">
    <subcellularLocation>
        <location evidence="1">Nucleus</location>
    </subcellularLocation>
</comment>
<dbReference type="InterPro" id="IPR009057">
    <property type="entry name" value="Homeodomain-like_sf"/>
</dbReference>
<dbReference type="AlphaFoldDB" id="A0A9D5A8G8"/>
<dbReference type="Gramene" id="Psat06G0253300-T3">
    <property type="protein sequence ID" value="KAI5396365.1"/>
    <property type="gene ID" value="KIW84_062533"/>
</dbReference>
<dbReference type="InterPro" id="IPR025756">
    <property type="entry name" value="Myb_CC_LHEQLE"/>
</dbReference>
<keyword evidence="8" id="KW-1185">Reference proteome</keyword>
<evidence type="ECO:0000256" key="5">
    <source>
        <dbReference type="SAM" id="SignalP"/>
    </source>
</evidence>
<dbReference type="GO" id="GO:0003677">
    <property type="term" value="F:DNA binding"/>
    <property type="evidence" value="ECO:0007669"/>
    <property type="project" value="InterPro"/>
</dbReference>
<evidence type="ECO:0000256" key="3">
    <source>
        <dbReference type="ARBA" id="ARBA00023163"/>
    </source>
</evidence>
<evidence type="ECO:0000256" key="1">
    <source>
        <dbReference type="ARBA" id="ARBA00004123"/>
    </source>
</evidence>
<accession>A0A9D5A8G8</accession>
<dbReference type="PANTHER" id="PTHR31499:SF85">
    <property type="entry name" value="TRANSCRIPTION FACTOR MYB-RELATED FAMILY"/>
    <property type="match status" value="1"/>
</dbReference>
<dbReference type="Gene3D" id="1.10.10.60">
    <property type="entry name" value="Homeodomain-like"/>
    <property type="match status" value="1"/>
</dbReference>
<keyword evidence="2" id="KW-0805">Transcription regulation</keyword>
<feature type="chain" id="PRO_5038780962" description="MYB-CC type transcription factor LHEQLE-containing domain-containing protein" evidence="5">
    <location>
        <begin position="19"/>
        <end position="171"/>
    </location>
</feature>
<feature type="domain" description="MYB-CC type transcription factor LHEQLE-containing" evidence="6">
    <location>
        <begin position="81"/>
        <end position="128"/>
    </location>
</feature>
<protein>
    <recommendedName>
        <fullName evidence="6">MYB-CC type transcription factor LHEQLE-containing domain-containing protein</fullName>
    </recommendedName>
</protein>
<keyword evidence="4" id="KW-0539">Nucleus</keyword>
<comment type="caution">
    <text evidence="7">The sequence shown here is derived from an EMBL/GenBank/DDBJ whole genome shotgun (WGS) entry which is preliminary data.</text>
</comment>
<keyword evidence="5" id="KW-0732">Signal</keyword>
<dbReference type="PANTHER" id="PTHR31499">
    <property type="entry name" value="MYB FAMILY TRANSCRIPTION FACTOR PHL11"/>
    <property type="match status" value="1"/>
</dbReference>
<dbReference type="InterPro" id="IPR046955">
    <property type="entry name" value="PHR1-like"/>
</dbReference>
<dbReference type="SUPFAM" id="SSF46689">
    <property type="entry name" value="Homeodomain-like"/>
    <property type="match status" value="1"/>
</dbReference>